<evidence type="ECO:0000313" key="2">
    <source>
        <dbReference type="EMBL" id="MCL6220605.1"/>
    </source>
</evidence>
<evidence type="ECO:0000313" key="3">
    <source>
        <dbReference type="Proteomes" id="UP001139521"/>
    </source>
</evidence>
<protein>
    <recommendedName>
        <fullName evidence="4">YD repeat-containing protein</fullName>
    </recommendedName>
</protein>
<sequence length="388" mass="44246">MIKKILFFSLFIIATDSFAQAINPPEDIKTPTATSLGIYGDVPVSPYTGTTNIEVPLYSLKSLGDNLEISLNYNSSGIQVNSVPGWVGQNWSLNAGGVITRTVRGEHDYRYQVRNFSMDGRKLILKGYYYCYNKLNTNNWSNTTNLKNLASEARNYTSSNDYYEMDLEPDIFTFNFLGMHGKFFLGNDGNYKIQSDTNLKVIIEEGDLRTTSFNGYAALPKDIGKITLIDDKGIKYVFGKTPSETEYARPFYISDFAYHYINTGSYVRPNAWYLSEVIDLNGNVIYSFTYERGELNATFYPDHHYYQGSCYEYDKYQQQLVVKDGTLKSFYNGTLQFPIYLKEIETFEGNRVIFNSVNHSITPYLASDPHLSRNSLSNLPTSRGFELS</sequence>
<comment type="caution">
    <text evidence="2">The sequence shown here is derived from an EMBL/GenBank/DDBJ whole genome shotgun (WGS) entry which is preliminary data.</text>
</comment>
<dbReference type="EMBL" id="JAKHSK010000046">
    <property type="protein sequence ID" value="MCL6220605.1"/>
    <property type="molecule type" value="Genomic_DNA"/>
</dbReference>
<name>A0A9X2CNJ2_9FLAO</name>
<dbReference type="RefSeq" id="WP_249603297.1">
    <property type="nucleotide sequence ID" value="NZ_JAKHSK010000046.1"/>
</dbReference>
<dbReference type="Proteomes" id="UP001139521">
    <property type="component" value="Unassembled WGS sequence"/>
</dbReference>
<feature type="chain" id="PRO_5040889622" description="YD repeat-containing protein" evidence="1">
    <location>
        <begin position="22"/>
        <end position="388"/>
    </location>
</feature>
<proteinExistence type="predicted"/>
<keyword evidence="3" id="KW-1185">Reference proteome</keyword>
<reference evidence="2" key="1">
    <citation type="submission" date="2022-01" db="EMBL/GenBank/DDBJ databases">
        <title>Genome sequencing of Zunongwangia sp. M21534 genome.</title>
        <authorList>
            <person name="Chen Y."/>
            <person name="Dong C."/>
            <person name="Shao Z."/>
        </authorList>
    </citation>
    <scope>NUCLEOTIDE SEQUENCE</scope>
    <source>
        <strain evidence="2">MCCC M21534</strain>
    </source>
</reference>
<accession>A0A9X2CNJ2</accession>
<gene>
    <name evidence="2" type="ORF">L1967_20115</name>
</gene>
<dbReference type="AlphaFoldDB" id="A0A9X2CNJ2"/>
<keyword evidence="1" id="KW-0732">Signal</keyword>
<evidence type="ECO:0008006" key="4">
    <source>
        <dbReference type="Google" id="ProtNLM"/>
    </source>
</evidence>
<feature type="signal peptide" evidence="1">
    <location>
        <begin position="1"/>
        <end position="21"/>
    </location>
</feature>
<evidence type="ECO:0000256" key="1">
    <source>
        <dbReference type="SAM" id="SignalP"/>
    </source>
</evidence>
<organism evidence="2 3">
    <name type="scientific">Zunongwangia pacifica</name>
    <dbReference type="NCBI Taxonomy" id="2911062"/>
    <lineage>
        <taxon>Bacteria</taxon>
        <taxon>Pseudomonadati</taxon>
        <taxon>Bacteroidota</taxon>
        <taxon>Flavobacteriia</taxon>
        <taxon>Flavobacteriales</taxon>
        <taxon>Flavobacteriaceae</taxon>
        <taxon>Zunongwangia</taxon>
    </lineage>
</organism>